<gene>
    <name evidence="2" type="ORF">DDZ13_03135</name>
</gene>
<proteinExistence type="predicted"/>
<keyword evidence="3" id="KW-1185">Reference proteome</keyword>
<evidence type="ECO:0000313" key="2">
    <source>
        <dbReference type="EMBL" id="PXA04975.1"/>
    </source>
</evidence>
<protein>
    <submittedName>
        <fullName evidence="2">CDP-alcohol phosphatidyltransferase</fullName>
    </submittedName>
</protein>
<dbReference type="FunCoup" id="A0A317ZH86">
    <property type="interactions" value="27"/>
</dbReference>
<dbReference type="InterPro" id="IPR043130">
    <property type="entry name" value="CDP-OH_PTrfase_TM_dom"/>
</dbReference>
<dbReference type="EMBL" id="QHJQ01000002">
    <property type="protein sequence ID" value="PXA04975.1"/>
    <property type="molecule type" value="Genomic_DNA"/>
</dbReference>
<dbReference type="OrthoDB" id="1034332at2"/>
<dbReference type="Gene3D" id="1.20.120.1760">
    <property type="match status" value="1"/>
</dbReference>
<dbReference type="GO" id="GO:0016780">
    <property type="term" value="F:phosphotransferase activity, for other substituted phosphate groups"/>
    <property type="evidence" value="ECO:0007669"/>
    <property type="project" value="InterPro"/>
</dbReference>
<dbReference type="InParanoid" id="A0A317ZH86"/>
<keyword evidence="1" id="KW-0472">Membrane</keyword>
<dbReference type="Pfam" id="PF01066">
    <property type="entry name" value="CDP-OH_P_transf"/>
    <property type="match status" value="1"/>
</dbReference>
<organism evidence="2 3">
    <name type="scientific">Coraliomargarita sinensis</name>
    <dbReference type="NCBI Taxonomy" id="2174842"/>
    <lineage>
        <taxon>Bacteria</taxon>
        <taxon>Pseudomonadati</taxon>
        <taxon>Verrucomicrobiota</taxon>
        <taxon>Opitutia</taxon>
        <taxon>Puniceicoccales</taxon>
        <taxon>Coraliomargaritaceae</taxon>
        <taxon>Coraliomargarita</taxon>
    </lineage>
</organism>
<accession>A0A317ZH86</accession>
<feature type="transmembrane region" description="Helical" evidence="1">
    <location>
        <begin position="21"/>
        <end position="49"/>
    </location>
</feature>
<evidence type="ECO:0000256" key="1">
    <source>
        <dbReference type="SAM" id="Phobius"/>
    </source>
</evidence>
<dbReference type="AlphaFoldDB" id="A0A317ZH86"/>
<feature type="transmembrane region" description="Helical" evidence="1">
    <location>
        <begin position="119"/>
        <end position="141"/>
    </location>
</feature>
<keyword evidence="1" id="KW-0812">Transmembrane</keyword>
<sequence>MVSVYQLKTGFQNLLRPLVRQLAGAGITANAVTLFAFFLSLLVGLWLAFVPASRLAYLAYPLLLFIRMALNAMDGMLARECGQKSHLGAFLNELCDVLSDAALYLALGMLATASMGLAAIFTTLAVTTEVTGLTAAGIGASRRYDGPMGKSDRAFVIGAYMLIAAFVPNTIEWMNPLLIVLSMLCILTIFNRIHKGLQELKKVKI</sequence>
<dbReference type="InterPro" id="IPR000462">
    <property type="entry name" value="CDP-OH_P_trans"/>
</dbReference>
<keyword evidence="2" id="KW-0808">Transferase</keyword>
<comment type="caution">
    <text evidence="2">The sequence shown here is derived from an EMBL/GenBank/DDBJ whole genome shotgun (WGS) entry which is preliminary data.</text>
</comment>
<name>A0A317ZH86_9BACT</name>
<reference evidence="2 3" key="1">
    <citation type="submission" date="2018-05" db="EMBL/GenBank/DDBJ databases">
        <title>Coraliomargarita sinensis sp. nov., isolated from a marine solar saltern.</title>
        <authorList>
            <person name="Zhou L.Y."/>
        </authorList>
    </citation>
    <scope>NUCLEOTIDE SEQUENCE [LARGE SCALE GENOMIC DNA]</scope>
    <source>
        <strain evidence="2 3">WN38</strain>
    </source>
</reference>
<dbReference type="RefSeq" id="WP_110129976.1">
    <property type="nucleotide sequence ID" value="NZ_QHJQ01000002.1"/>
</dbReference>
<keyword evidence="1" id="KW-1133">Transmembrane helix</keyword>
<feature type="transmembrane region" description="Helical" evidence="1">
    <location>
        <begin position="55"/>
        <end position="73"/>
    </location>
</feature>
<dbReference type="Proteomes" id="UP000247099">
    <property type="component" value="Unassembled WGS sequence"/>
</dbReference>
<feature type="transmembrane region" description="Helical" evidence="1">
    <location>
        <begin position="177"/>
        <end position="194"/>
    </location>
</feature>
<dbReference type="GO" id="GO:0008654">
    <property type="term" value="P:phospholipid biosynthetic process"/>
    <property type="evidence" value="ECO:0007669"/>
    <property type="project" value="InterPro"/>
</dbReference>
<dbReference type="GO" id="GO:0016020">
    <property type="term" value="C:membrane"/>
    <property type="evidence" value="ECO:0007669"/>
    <property type="project" value="InterPro"/>
</dbReference>
<evidence type="ECO:0000313" key="3">
    <source>
        <dbReference type="Proteomes" id="UP000247099"/>
    </source>
</evidence>
<feature type="transmembrane region" description="Helical" evidence="1">
    <location>
        <begin position="153"/>
        <end position="171"/>
    </location>
</feature>